<proteinExistence type="predicted"/>
<protein>
    <submittedName>
        <fullName evidence="1">Uncharacterized protein</fullName>
    </submittedName>
</protein>
<name>A0A949JYZ9_9FIRM</name>
<evidence type="ECO:0000313" key="1">
    <source>
        <dbReference type="EMBL" id="MBU9736332.1"/>
    </source>
</evidence>
<dbReference type="Proteomes" id="UP000712157">
    <property type="component" value="Unassembled WGS sequence"/>
</dbReference>
<accession>A0A949JYZ9</accession>
<dbReference type="AlphaFoldDB" id="A0A949JYZ9"/>
<dbReference type="EMBL" id="JAHQCW010000008">
    <property type="protein sequence ID" value="MBU9736332.1"/>
    <property type="molecule type" value="Genomic_DNA"/>
</dbReference>
<organism evidence="1 2">
    <name type="scientific">Diplocloster agilis</name>
    <dbReference type="NCBI Taxonomy" id="2850323"/>
    <lineage>
        <taxon>Bacteria</taxon>
        <taxon>Bacillati</taxon>
        <taxon>Bacillota</taxon>
        <taxon>Clostridia</taxon>
        <taxon>Lachnospirales</taxon>
        <taxon>Lachnospiraceae</taxon>
        <taxon>Diplocloster</taxon>
    </lineage>
</organism>
<dbReference type="RefSeq" id="WP_238721217.1">
    <property type="nucleotide sequence ID" value="NZ_JAHQCW010000008.1"/>
</dbReference>
<sequence>MKKSTQELLDILKSTENINDYIRLQQQELLDLSLPAILQKLLDTQQLTKADVIRASGLDRIYAYQIFSGAKTPSINKLLALSFAMRLNLEQTQQLLKSAGYPILYARKQWDSVLIFSIQKQLPLPEVNDLLYELKLPLLE</sequence>
<reference evidence="1" key="1">
    <citation type="submission" date="2021-06" db="EMBL/GenBank/DDBJ databases">
        <title>Description of novel taxa of the family Lachnospiraceae.</title>
        <authorList>
            <person name="Chaplin A.V."/>
            <person name="Sokolova S.R."/>
            <person name="Pikina A.P."/>
            <person name="Korzhanova M."/>
            <person name="Belova V."/>
            <person name="Korostin D."/>
            <person name="Efimov B.A."/>
        </authorList>
    </citation>
    <scope>NUCLEOTIDE SEQUENCE</scope>
    <source>
        <strain evidence="1">ASD5720</strain>
    </source>
</reference>
<gene>
    <name evidence="1" type="ORF">KTH89_07255</name>
</gene>
<comment type="caution">
    <text evidence="1">The sequence shown here is derived from an EMBL/GenBank/DDBJ whole genome shotgun (WGS) entry which is preliminary data.</text>
</comment>
<evidence type="ECO:0000313" key="2">
    <source>
        <dbReference type="Proteomes" id="UP000712157"/>
    </source>
</evidence>
<keyword evidence="2" id="KW-1185">Reference proteome</keyword>